<dbReference type="SUPFAM" id="SSF81383">
    <property type="entry name" value="F-box domain"/>
    <property type="match status" value="1"/>
</dbReference>
<dbReference type="AlphaFoldDB" id="A0ABC9FN24"/>
<accession>A0ABC9FN24</accession>
<gene>
    <name evidence="3" type="ORF">URODEC1_LOCUS106768</name>
</gene>
<name>A0ABC9FN24_9POAL</name>
<dbReference type="Proteomes" id="UP001497457">
    <property type="component" value="Chromosome 7b"/>
</dbReference>
<dbReference type="PANTHER" id="PTHR32133:SF297">
    <property type="entry name" value="F-BOX DOMAIN-CONTAINING PROTEIN"/>
    <property type="match status" value="1"/>
</dbReference>
<proteinExistence type="predicted"/>
<dbReference type="Gene3D" id="1.20.1280.50">
    <property type="match status" value="1"/>
</dbReference>
<feature type="domain" description="F-box" evidence="1">
    <location>
        <begin position="12"/>
        <end position="47"/>
    </location>
</feature>
<keyword evidence="4" id="KW-1185">Reference proteome</keyword>
<dbReference type="Pfam" id="PF23635">
    <property type="entry name" value="Beta-prop_AT5G49610-like"/>
    <property type="match status" value="1"/>
</dbReference>
<evidence type="ECO:0000313" key="3">
    <source>
        <dbReference type="EMBL" id="CAL5077713.1"/>
    </source>
</evidence>
<dbReference type="InterPro" id="IPR056594">
    <property type="entry name" value="AT5G49610-like_b-prop"/>
</dbReference>
<dbReference type="EMBL" id="OZ075117">
    <property type="protein sequence ID" value="CAL5077713.1"/>
    <property type="molecule type" value="Genomic_DNA"/>
</dbReference>
<evidence type="ECO:0000259" key="1">
    <source>
        <dbReference type="Pfam" id="PF00646"/>
    </source>
</evidence>
<evidence type="ECO:0000313" key="4">
    <source>
        <dbReference type="Proteomes" id="UP001497457"/>
    </source>
</evidence>
<feature type="domain" description="F-box protein AT5G49610-like beta-propeller" evidence="2">
    <location>
        <begin position="104"/>
        <end position="334"/>
    </location>
</feature>
<reference evidence="3" key="1">
    <citation type="submission" date="2024-10" db="EMBL/GenBank/DDBJ databases">
        <authorList>
            <person name="Ryan C."/>
        </authorList>
    </citation>
    <scope>NUCLEOTIDE SEQUENCE [LARGE SCALE GENOMIC DNA]</scope>
</reference>
<dbReference type="PANTHER" id="PTHR32133">
    <property type="entry name" value="OS07G0120400 PROTEIN"/>
    <property type="match status" value="1"/>
</dbReference>
<dbReference type="Pfam" id="PF00646">
    <property type="entry name" value="F-box"/>
    <property type="match status" value="1"/>
</dbReference>
<dbReference type="InterPro" id="IPR036047">
    <property type="entry name" value="F-box-like_dom_sf"/>
</dbReference>
<evidence type="ECO:0000259" key="2">
    <source>
        <dbReference type="Pfam" id="PF23635"/>
    </source>
</evidence>
<dbReference type="InterPro" id="IPR001810">
    <property type="entry name" value="F-box_dom"/>
</dbReference>
<protein>
    <recommendedName>
        <fullName evidence="5">F-box domain-containing protein</fullName>
    </recommendedName>
</protein>
<organism evidence="3 4">
    <name type="scientific">Urochloa decumbens</name>
    <dbReference type="NCBI Taxonomy" id="240449"/>
    <lineage>
        <taxon>Eukaryota</taxon>
        <taxon>Viridiplantae</taxon>
        <taxon>Streptophyta</taxon>
        <taxon>Embryophyta</taxon>
        <taxon>Tracheophyta</taxon>
        <taxon>Spermatophyta</taxon>
        <taxon>Magnoliopsida</taxon>
        <taxon>Liliopsida</taxon>
        <taxon>Poales</taxon>
        <taxon>Poaceae</taxon>
        <taxon>PACMAD clade</taxon>
        <taxon>Panicoideae</taxon>
        <taxon>Panicodae</taxon>
        <taxon>Paniceae</taxon>
        <taxon>Melinidinae</taxon>
        <taxon>Urochloa</taxon>
    </lineage>
</organism>
<sequence>MTPPPLMEELEEEVLLRFPPHEPALLVRASLVCKRWRRIVSDPGFRRRFRELHRTPPMLGLLCNFLEDDKMACFLHSAVAFCSVDADLCSYRALDARHGRVLLCCPRRKVVVVWDPIADMLQEYAFSWTAAVLCAACGHCDHLDCHRGPFVVVCVGSNYEKTFVCTYSSDAATWSMPITSNQPVGYVNLMPSLLVGNALYFAFRIRGMLLKYDLESREISVIEVPHKLYIWRHVLLDSGLALATVYDSKLWIWRKAGPEVDAGWTRDRSIELESLLPADVKLISCIVVGFAHGIDLIFLRAGFMLFTIDLKTYKVEKVCKDKSIHSVVPYISFCTPALEAACTDEGSSVFALAATTEN</sequence>
<dbReference type="SUPFAM" id="SSF69322">
    <property type="entry name" value="Tricorn protease domain 2"/>
    <property type="match status" value="1"/>
</dbReference>
<evidence type="ECO:0008006" key="5">
    <source>
        <dbReference type="Google" id="ProtNLM"/>
    </source>
</evidence>